<gene>
    <name evidence="2" type="ORF">OPDIPICF_00942</name>
</gene>
<organism evidence="2 3">
    <name type="scientific">BD1-7 clade bacterium</name>
    <dbReference type="NCBI Taxonomy" id="2029982"/>
    <lineage>
        <taxon>Bacteria</taxon>
        <taxon>Pseudomonadati</taxon>
        <taxon>Pseudomonadota</taxon>
        <taxon>Gammaproteobacteria</taxon>
        <taxon>Cellvibrionales</taxon>
        <taxon>Spongiibacteraceae</taxon>
        <taxon>BD1-7 clade</taxon>
    </lineage>
</organism>
<dbReference type="EMBL" id="CACSIO010000012">
    <property type="protein sequence ID" value="CAA0105284.1"/>
    <property type="molecule type" value="Genomic_DNA"/>
</dbReference>
<evidence type="ECO:0000313" key="3">
    <source>
        <dbReference type="Proteomes" id="UP000441399"/>
    </source>
</evidence>
<evidence type="ECO:0000256" key="1">
    <source>
        <dbReference type="SAM" id="SignalP"/>
    </source>
</evidence>
<evidence type="ECO:0000313" key="2">
    <source>
        <dbReference type="EMBL" id="CAA0105284.1"/>
    </source>
</evidence>
<dbReference type="Proteomes" id="UP000441399">
    <property type="component" value="Unassembled WGS sequence"/>
</dbReference>
<feature type="signal peptide" evidence="1">
    <location>
        <begin position="1"/>
        <end position="24"/>
    </location>
</feature>
<protein>
    <submittedName>
        <fullName evidence="2">Uncharacterized protein</fullName>
    </submittedName>
</protein>
<sequence length="307" mass="33951">MRIFYPLAYSLFIAGCVSTGPAYDANTPTQKPQNDQTAVYFYRQPANCGELYAIDLTVNNANQNRLAENTYAVVKMNAGNVILGNKKSAAQRDGHVMSFDAGSTHFVKIQTLDNGSSGCSMSFVLCESICRETYTEVDERTAKAEMSGYKLAIAGEPPEKIEAVKTQSLEHLDKDTPLTEITIFNADGSLFRNQIDITLSTGAGFSLDKKQFSRFKLPEGEYDILLGHLDLGYFTSEHKIRVTNEPTIYSISSTPTAHKVDRLAELPENFKAFREVHIESDAVITAKTPEQCALPPIYRSESVVCDD</sequence>
<keyword evidence="1" id="KW-0732">Signal</keyword>
<reference evidence="2 3" key="1">
    <citation type="submission" date="2019-11" db="EMBL/GenBank/DDBJ databases">
        <authorList>
            <person name="Holert J."/>
        </authorList>
    </citation>
    <scope>NUCLEOTIDE SEQUENCE [LARGE SCALE GENOMIC DNA]</scope>
    <source>
        <strain evidence="2">SB11_3</strain>
    </source>
</reference>
<dbReference type="PROSITE" id="PS51257">
    <property type="entry name" value="PROKAR_LIPOPROTEIN"/>
    <property type="match status" value="1"/>
</dbReference>
<dbReference type="AlphaFoldDB" id="A0A5S9PMD6"/>
<feature type="chain" id="PRO_5025005268" evidence="1">
    <location>
        <begin position="25"/>
        <end position="307"/>
    </location>
</feature>
<keyword evidence="3" id="KW-1185">Reference proteome</keyword>
<accession>A0A5S9PMD6</accession>
<name>A0A5S9PMD6_9GAMM</name>
<proteinExistence type="predicted"/>